<sequence>MLRTLRYALIAIVFFSTLYGEGKIMGKVYDAVTGKGLPLANVVIQGTKIGTSCDLEGNYVILRVPPGEYVLVASMVGYKPQTVKVTIRGNETREVNFYLNEEVFKVEEIVAIGEKPAIEKEVSSSKVVVKKEMLEIIPTEDVKDILEKQSGFQGQGTDIHVRGGRSNEVMVLIDGLPIKDVLSGSAFGLYIPTTAVEELEALTGGFNAEYGQAMSGVVNISLREGSSRFTGSIDYVRDNFGRFNDVLRIKNSQNKDVLNINLSGPEPTSYILKNLLKVNVPGNLTYYISFHSSLEDTHLPHADSLYSSVYKTWKLSPREENDYSLLSRISWRVSNNFRLYFMINKSLEINQGYFMSSSDYPFANGFPYRYINNLQNYLTFTRDAIQQAISINHALSLKSFYDLKISRFFTNLRADVNGKHWSQYVETVDTIPQDLFWDYGDAPYWHDHYVETWTGKFDFTNVFSKIWKMKTGFILNRNELQWLDIHFPWYGTQSGLGLNYDLYKIYSFDGGIYAQTEITFAGMVANLGIRGDFWVPGKYVDDAVKRILQQTELPPAIYSEYSKYLNDNARIRGRIVKFHVSPRLGFAYPITENTKFFASYGHFSQIPDLKYVYSKLGVRASSSYELVGNPNLRPTVTVAYEIGVEQLLNQRSKLKVTAYYKDIFNYPTARKVPGIPPNPSFWMYFNSDYSRSVGLEADLTYYTPYHIYGFISLTLSQSKGRSSSAEDWYWRGSVETLKEWYLKWDRPVKFYGDIAYSLKKGEYVKFLKLKIDDLLISAGLSLQSGVRYTPQDTLGNKGEINSKLGPMWKRADLKFEKGLFRAGKLDFRFKSEIRNVFNWRNHRIINPVTGRAYEPGDPIPPRTTPESMLNPARYSEPREIFVGVLIRW</sequence>
<dbReference type="PROSITE" id="PS52016">
    <property type="entry name" value="TONB_DEPENDENT_REC_3"/>
    <property type="match status" value="1"/>
</dbReference>
<comment type="similarity">
    <text evidence="10 11">Belongs to the TonB-dependent receptor family.</text>
</comment>
<evidence type="ECO:0000256" key="10">
    <source>
        <dbReference type="PROSITE-ProRule" id="PRU01360"/>
    </source>
</evidence>
<dbReference type="Pfam" id="PF13715">
    <property type="entry name" value="CarbopepD_reg_2"/>
    <property type="match status" value="1"/>
</dbReference>
<keyword evidence="9 10" id="KW-0998">Cell outer membrane</keyword>
<evidence type="ECO:0000256" key="2">
    <source>
        <dbReference type="ARBA" id="ARBA00022448"/>
    </source>
</evidence>
<evidence type="ECO:0000256" key="6">
    <source>
        <dbReference type="ARBA" id="ARBA00023077"/>
    </source>
</evidence>
<reference evidence="14" key="1">
    <citation type="journal article" date="2020" name="mSystems">
        <title>Genome- and Community-Level Interaction Insights into Carbon Utilization and Element Cycling Functions of Hydrothermarchaeota in Hydrothermal Sediment.</title>
        <authorList>
            <person name="Zhou Z."/>
            <person name="Liu Y."/>
            <person name="Xu W."/>
            <person name="Pan J."/>
            <person name="Luo Z.H."/>
            <person name="Li M."/>
        </authorList>
    </citation>
    <scope>NUCLEOTIDE SEQUENCE [LARGE SCALE GENOMIC DNA]</scope>
    <source>
        <strain evidence="14">SpSt-34</strain>
        <strain evidence="15">SpSt-69</strain>
    </source>
</reference>
<dbReference type="InterPro" id="IPR008969">
    <property type="entry name" value="CarboxyPept-like_regulatory"/>
</dbReference>
<keyword evidence="2 10" id="KW-0813">Transport</keyword>
<gene>
    <name evidence="14" type="ORF">ENQ77_09745</name>
    <name evidence="15" type="ORF">ENU66_04820</name>
</gene>
<feature type="domain" description="TonB-dependent receptor-like beta-barrel" evidence="12">
    <location>
        <begin position="352"/>
        <end position="714"/>
    </location>
</feature>
<dbReference type="PANTHER" id="PTHR30069:SF29">
    <property type="entry name" value="HEMOGLOBIN AND HEMOGLOBIN-HAPTOGLOBIN-BINDING PROTEIN 1-RELATED"/>
    <property type="match status" value="1"/>
</dbReference>
<evidence type="ECO:0000256" key="9">
    <source>
        <dbReference type="ARBA" id="ARBA00023237"/>
    </source>
</evidence>
<evidence type="ECO:0000256" key="7">
    <source>
        <dbReference type="ARBA" id="ARBA00023136"/>
    </source>
</evidence>
<name>A0A7C2K2P3_UNCW3</name>
<evidence type="ECO:0000259" key="12">
    <source>
        <dbReference type="Pfam" id="PF00593"/>
    </source>
</evidence>
<dbReference type="InterPro" id="IPR039426">
    <property type="entry name" value="TonB-dep_rcpt-like"/>
</dbReference>
<evidence type="ECO:0000256" key="8">
    <source>
        <dbReference type="ARBA" id="ARBA00023170"/>
    </source>
</evidence>
<dbReference type="SUPFAM" id="SSF56935">
    <property type="entry name" value="Porins"/>
    <property type="match status" value="1"/>
</dbReference>
<feature type="domain" description="TonB-dependent receptor plug" evidence="13">
    <location>
        <begin position="120"/>
        <end position="217"/>
    </location>
</feature>
<keyword evidence="4 10" id="KW-0812">Transmembrane</keyword>
<dbReference type="InterPro" id="IPR012910">
    <property type="entry name" value="Plug_dom"/>
</dbReference>
<dbReference type="GO" id="GO:0009279">
    <property type="term" value="C:cell outer membrane"/>
    <property type="evidence" value="ECO:0007669"/>
    <property type="project" value="UniProtKB-SubCell"/>
</dbReference>
<evidence type="ECO:0000256" key="1">
    <source>
        <dbReference type="ARBA" id="ARBA00004571"/>
    </source>
</evidence>
<evidence type="ECO:0000256" key="5">
    <source>
        <dbReference type="ARBA" id="ARBA00022729"/>
    </source>
</evidence>
<dbReference type="AlphaFoldDB" id="A0A7C2K2P3"/>
<dbReference type="EMBL" id="DSOL01000276">
    <property type="protein sequence ID" value="HEN28906.1"/>
    <property type="molecule type" value="Genomic_DNA"/>
</dbReference>
<dbReference type="Gene3D" id="2.170.130.10">
    <property type="entry name" value="TonB-dependent receptor, plug domain"/>
    <property type="match status" value="1"/>
</dbReference>
<dbReference type="Gene3D" id="2.40.170.20">
    <property type="entry name" value="TonB-dependent receptor, beta-barrel domain"/>
    <property type="match status" value="1"/>
</dbReference>
<evidence type="ECO:0000256" key="3">
    <source>
        <dbReference type="ARBA" id="ARBA00022452"/>
    </source>
</evidence>
<keyword evidence="5" id="KW-0732">Signal</keyword>
<evidence type="ECO:0000256" key="4">
    <source>
        <dbReference type="ARBA" id="ARBA00022692"/>
    </source>
</evidence>
<dbReference type="SUPFAM" id="SSF49464">
    <property type="entry name" value="Carboxypeptidase regulatory domain-like"/>
    <property type="match status" value="1"/>
</dbReference>
<keyword evidence="6 11" id="KW-0798">TonB box</keyword>
<accession>A0A7C2K2P3</accession>
<dbReference type="InterPro" id="IPR037066">
    <property type="entry name" value="Plug_dom_sf"/>
</dbReference>
<evidence type="ECO:0000256" key="11">
    <source>
        <dbReference type="RuleBase" id="RU003357"/>
    </source>
</evidence>
<keyword evidence="7 10" id="KW-0472">Membrane</keyword>
<dbReference type="InterPro" id="IPR000531">
    <property type="entry name" value="Beta-barrel_TonB"/>
</dbReference>
<keyword evidence="8 14" id="KW-0675">Receptor</keyword>
<dbReference type="Pfam" id="PF00593">
    <property type="entry name" value="TonB_dep_Rec_b-barrel"/>
    <property type="match status" value="1"/>
</dbReference>
<comment type="subcellular location">
    <subcellularLocation>
        <location evidence="1 10">Cell outer membrane</location>
        <topology evidence="1 10">Multi-pass membrane protein</topology>
    </subcellularLocation>
</comment>
<dbReference type="GO" id="GO:0044718">
    <property type="term" value="P:siderophore transmembrane transport"/>
    <property type="evidence" value="ECO:0007669"/>
    <property type="project" value="TreeGrafter"/>
</dbReference>
<protein>
    <submittedName>
        <fullName evidence="14">TonB-dependent receptor</fullName>
    </submittedName>
</protein>
<dbReference type="EMBL" id="DTDJ01000031">
    <property type="protein sequence ID" value="HGL17632.1"/>
    <property type="molecule type" value="Genomic_DNA"/>
</dbReference>
<evidence type="ECO:0000259" key="13">
    <source>
        <dbReference type="Pfam" id="PF07715"/>
    </source>
</evidence>
<dbReference type="InterPro" id="IPR036942">
    <property type="entry name" value="Beta-barrel_TonB_sf"/>
</dbReference>
<dbReference type="Gene3D" id="2.60.40.1120">
    <property type="entry name" value="Carboxypeptidase-like, regulatory domain"/>
    <property type="match status" value="1"/>
</dbReference>
<organism evidence="14">
    <name type="scientific">candidate division WOR-3 bacterium</name>
    <dbReference type="NCBI Taxonomy" id="2052148"/>
    <lineage>
        <taxon>Bacteria</taxon>
        <taxon>Bacteria division WOR-3</taxon>
    </lineage>
</organism>
<evidence type="ECO:0000313" key="15">
    <source>
        <dbReference type="EMBL" id="HGL17632.1"/>
    </source>
</evidence>
<comment type="caution">
    <text evidence="14">The sequence shown here is derived from an EMBL/GenBank/DDBJ whole genome shotgun (WGS) entry which is preliminary data.</text>
</comment>
<dbReference type="GO" id="GO:0015344">
    <property type="term" value="F:siderophore uptake transmembrane transporter activity"/>
    <property type="evidence" value="ECO:0007669"/>
    <property type="project" value="TreeGrafter"/>
</dbReference>
<proteinExistence type="inferred from homology"/>
<dbReference type="PANTHER" id="PTHR30069">
    <property type="entry name" value="TONB-DEPENDENT OUTER MEMBRANE RECEPTOR"/>
    <property type="match status" value="1"/>
</dbReference>
<keyword evidence="3 10" id="KW-1134">Transmembrane beta strand</keyword>
<dbReference type="Pfam" id="PF07715">
    <property type="entry name" value="Plug"/>
    <property type="match status" value="1"/>
</dbReference>
<evidence type="ECO:0000313" key="14">
    <source>
        <dbReference type="EMBL" id="HEN28906.1"/>
    </source>
</evidence>